<accession>A0A0L8BFZ4</accession>
<protein>
    <submittedName>
        <fullName evidence="1">Uncharacterized protein</fullName>
    </submittedName>
</protein>
<evidence type="ECO:0000313" key="2">
    <source>
        <dbReference type="Proteomes" id="UP000037425"/>
    </source>
</evidence>
<organism evidence="1 2">
    <name type="scientific">Ensifer adhaerens</name>
    <name type="common">Sinorhizobium morelense</name>
    <dbReference type="NCBI Taxonomy" id="106592"/>
    <lineage>
        <taxon>Bacteria</taxon>
        <taxon>Pseudomonadati</taxon>
        <taxon>Pseudomonadota</taxon>
        <taxon>Alphaproteobacteria</taxon>
        <taxon>Hyphomicrobiales</taxon>
        <taxon>Rhizobiaceae</taxon>
        <taxon>Sinorhizobium/Ensifer group</taxon>
        <taxon>Ensifer</taxon>
    </lineage>
</organism>
<evidence type="ECO:0000313" key="1">
    <source>
        <dbReference type="EMBL" id="KOF13606.1"/>
    </source>
</evidence>
<gene>
    <name evidence="1" type="ORF">AC244_30710</name>
</gene>
<sequence length="112" mass="12197">MRVDKVVIVSVSIEFSLYRLSAFPLVAGKGAFVRRRLRPVATARPCGVAHPVAPGGEPVELGRVPSGFRRPVVAEFFKLQLHLRRAEAEARGKIAVRLELLGKAHGAPAAWH</sequence>
<name>A0A0L8BFZ4_ENSAD</name>
<dbReference type="PATRIC" id="fig|106592.7.peg.5325"/>
<proteinExistence type="predicted"/>
<dbReference type="Proteomes" id="UP000037425">
    <property type="component" value="Unassembled WGS sequence"/>
</dbReference>
<dbReference type="AlphaFoldDB" id="A0A0L8BFZ4"/>
<comment type="caution">
    <text evidence="1">The sequence shown here is derived from an EMBL/GenBank/DDBJ whole genome shotgun (WGS) entry which is preliminary data.</text>
</comment>
<dbReference type="EMBL" id="LGAP01000035">
    <property type="protein sequence ID" value="KOF13606.1"/>
    <property type="molecule type" value="Genomic_DNA"/>
</dbReference>
<reference evidence="2" key="1">
    <citation type="submission" date="2015-07" db="EMBL/GenBank/DDBJ databases">
        <title>Whole genome sequence of an Ensifer adhaerens strain isolated from a cave pool in the Wind Cave National Park.</title>
        <authorList>
            <person name="Eng W.W.H."/>
            <person name="Gan H.M."/>
            <person name="Barton H.A."/>
            <person name="Savka M.A."/>
        </authorList>
    </citation>
    <scope>NUCLEOTIDE SEQUENCE [LARGE SCALE GENOMIC DNA]</scope>
    <source>
        <strain evidence="2">SD006</strain>
    </source>
</reference>